<accession>A0AAU8NIU8</accession>
<dbReference type="RefSeq" id="WP_366295478.1">
    <property type="nucleotide sequence ID" value="NZ_CP159992.1"/>
</dbReference>
<evidence type="ECO:0000256" key="2">
    <source>
        <dbReference type="ARBA" id="ARBA00022977"/>
    </source>
</evidence>
<proteinExistence type="predicted"/>
<dbReference type="EMBL" id="CP159992">
    <property type="protein sequence ID" value="XCP96920.1"/>
    <property type="molecule type" value="Genomic_DNA"/>
</dbReference>
<comment type="pathway">
    <text evidence="1">Cofactor biosynthesis; thiamine diphosphate biosynthesis.</text>
</comment>
<dbReference type="PANTHER" id="PTHR20857:SF22">
    <property type="entry name" value="THIAZOLE TAUTOMERASE"/>
    <property type="match status" value="1"/>
</dbReference>
<dbReference type="InterPro" id="IPR036206">
    <property type="entry name" value="ThiamineP_synth_sf"/>
</dbReference>
<dbReference type="CDD" id="cd00564">
    <property type="entry name" value="TMP_TenI"/>
    <property type="match status" value="1"/>
</dbReference>
<gene>
    <name evidence="4" type="ORF">ABXS70_09540</name>
</gene>
<dbReference type="GO" id="GO:0009228">
    <property type="term" value="P:thiamine biosynthetic process"/>
    <property type="evidence" value="ECO:0007669"/>
    <property type="project" value="UniProtKB-KW"/>
</dbReference>
<dbReference type="GO" id="GO:0004789">
    <property type="term" value="F:thiamine-phosphate diphosphorylase activity"/>
    <property type="evidence" value="ECO:0007669"/>
    <property type="project" value="TreeGrafter"/>
</dbReference>
<dbReference type="InterPro" id="IPR013785">
    <property type="entry name" value="Aldolase_TIM"/>
</dbReference>
<sequence length="234" mass="26009">MKELAEQKKYQPQKLEESFRRRCEQDHCSFELHAVSTNKGEQAAMLRAAKEIWPWVDYIHIREKHLTLQQRFNWAKQMAASGIPASHIVINGANPSESSPFYQGVHWSREMLHKAGVEMAAWHQHDVRMRLGISVHSAEEARIAEEFGADYLFFGHVYASQSKPDTAPRGLAVLAEVCSSVRVPVIAIGGIQPSHIQAVRSSGARGAAVISSILKHESPAYAAALFKQAVEAGM</sequence>
<dbReference type="PANTHER" id="PTHR20857">
    <property type="entry name" value="THIAMINE-PHOSPHATE PYROPHOSPHORYLASE"/>
    <property type="match status" value="1"/>
</dbReference>
<evidence type="ECO:0000313" key="4">
    <source>
        <dbReference type="EMBL" id="XCP96920.1"/>
    </source>
</evidence>
<dbReference type="Gene3D" id="3.20.20.70">
    <property type="entry name" value="Aldolase class I"/>
    <property type="match status" value="1"/>
</dbReference>
<keyword evidence="2" id="KW-0784">Thiamine biosynthesis</keyword>
<evidence type="ECO:0000259" key="3">
    <source>
        <dbReference type="Pfam" id="PF02581"/>
    </source>
</evidence>
<reference evidence="4" key="1">
    <citation type="submission" date="2024-05" db="EMBL/GenBank/DDBJ databases">
        <title>Draft genome assemblies of 36 bacteria isolated from hibernating arctic ground squirrels.</title>
        <authorList>
            <person name="McKee H."/>
            <person name="Mullen L."/>
            <person name="Drown D.M."/>
            <person name="Duddleston K.N."/>
        </authorList>
    </citation>
    <scope>NUCLEOTIDE SEQUENCE</scope>
    <source>
        <strain evidence="4">AN1007</strain>
    </source>
</reference>
<name>A0AAU8NIU8_9BACL</name>
<dbReference type="SUPFAM" id="SSF51391">
    <property type="entry name" value="Thiamin phosphate synthase"/>
    <property type="match status" value="1"/>
</dbReference>
<dbReference type="GO" id="GO:0005737">
    <property type="term" value="C:cytoplasm"/>
    <property type="evidence" value="ECO:0007669"/>
    <property type="project" value="TreeGrafter"/>
</dbReference>
<feature type="domain" description="Thiamine phosphate synthase/TenI" evidence="3">
    <location>
        <begin position="55"/>
        <end position="213"/>
    </location>
</feature>
<dbReference type="InterPro" id="IPR022998">
    <property type="entry name" value="ThiamineP_synth_TenI"/>
</dbReference>
<protein>
    <submittedName>
        <fullName evidence="4">Thiamine phosphate synthase</fullName>
    </submittedName>
</protein>
<evidence type="ECO:0000256" key="1">
    <source>
        <dbReference type="ARBA" id="ARBA00004948"/>
    </source>
</evidence>
<dbReference type="Pfam" id="PF02581">
    <property type="entry name" value="TMP-TENI"/>
    <property type="match status" value="1"/>
</dbReference>
<dbReference type="AlphaFoldDB" id="A0AAU8NIU8"/>
<organism evidence="4">
    <name type="scientific">Paenibacillus sp. AN1007</name>
    <dbReference type="NCBI Taxonomy" id="3151385"/>
    <lineage>
        <taxon>Bacteria</taxon>
        <taxon>Bacillati</taxon>
        <taxon>Bacillota</taxon>
        <taxon>Bacilli</taxon>
        <taxon>Bacillales</taxon>
        <taxon>Paenibacillaceae</taxon>
        <taxon>Paenibacillus</taxon>
    </lineage>
</organism>